<dbReference type="PANTHER" id="PTHR43802">
    <property type="entry name" value="ENOYL-COA HYDRATASE"/>
    <property type="match status" value="1"/>
</dbReference>
<evidence type="ECO:0000256" key="2">
    <source>
        <dbReference type="ARBA" id="ARBA00005254"/>
    </source>
</evidence>
<comment type="catalytic activity">
    <reaction evidence="6">
        <text>a 4-saturated-(3S)-3-hydroxyacyl-CoA = a (3E)-enoyl-CoA + H2O</text>
        <dbReference type="Rhea" id="RHEA:20724"/>
        <dbReference type="ChEBI" id="CHEBI:15377"/>
        <dbReference type="ChEBI" id="CHEBI:58521"/>
        <dbReference type="ChEBI" id="CHEBI:137480"/>
        <dbReference type="EC" id="4.2.1.17"/>
    </reaction>
</comment>
<evidence type="ECO:0000256" key="4">
    <source>
        <dbReference type="ARBA" id="ARBA00023098"/>
    </source>
</evidence>
<evidence type="ECO:0000256" key="7">
    <source>
        <dbReference type="RuleBase" id="RU003707"/>
    </source>
</evidence>
<dbReference type="InterPro" id="IPR018376">
    <property type="entry name" value="Enoyl-CoA_hyd/isom_CS"/>
</dbReference>
<evidence type="ECO:0000256" key="3">
    <source>
        <dbReference type="ARBA" id="ARBA00022832"/>
    </source>
</evidence>
<dbReference type="Gene3D" id="3.90.226.10">
    <property type="entry name" value="2-enoyl-CoA Hydratase, Chain A, domain 1"/>
    <property type="match status" value="1"/>
</dbReference>
<comment type="caution">
    <text evidence="8">The sequence shown here is derived from an EMBL/GenBank/DDBJ whole genome shotgun (WGS) entry which is preliminary data.</text>
</comment>
<name>A0A3E2MUL8_MYCMR</name>
<evidence type="ECO:0000313" key="8">
    <source>
        <dbReference type="EMBL" id="RFZ39967.1"/>
    </source>
</evidence>
<dbReference type="Pfam" id="PF00378">
    <property type="entry name" value="ECH_1"/>
    <property type="match status" value="1"/>
</dbReference>
<dbReference type="EC" id="4.2.1.17" evidence="8"/>
<dbReference type="InterPro" id="IPR014748">
    <property type="entry name" value="Enoyl-CoA_hydra_C"/>
</dbReference>
<comment type="function">
    <text evidence="1">Could possibly oxidize fatty acids using specific components.</text>
</comment>
<reference evidence="8 9" key="1">
    <citation type="journal article" date="2018" name="Sci. Rep.">
        <title>Extensive genomic diversity among Mycobacterium marinum strains revealed by whole genome sequencing.</title>
        <authorList>
            <person name="Das S."/>
            <person name="Pettersson B.M."/>
            <person name="Behra P.R."/>
            <person name="Mallick A."/>
            <person name="Cheramie M."/>
            <person name="Ramesh M."/>
            <person name="Shirreff L."/>
            <person name="DuCote T."/>
            <person name="Dasgupta S."/>
            <person name="Ennis D.G."/>
            <person name="Kirsebom L.A."/>
        </authorList>
    </citation>
    <scope>NUCLEOTIDE SEQUENCE [LARGE SCALE GENOMIC DNA]</scope>
    <source>
        <strain evidence="8 9">Davis1</strain>
    </source>
</reference>
<evidence type="ECO:0000256" key="5">
    <source>
        <dbReference type="ARBA" id="ARBA00023709"/>
    </source>
</evidence>
<dbReference type="Proteomes" id="UP000257451">
    <property type="component" value="Unassembled WGS sequence"/>
</dbReference>
<organism evidence="8 9">
    <name type="scientific">Mycobacterium marinum</name>
    <dbReference type="NCBI Taxonomy" id="1781"/>
    <lineage>
        <taxon>Bacteria</taxon>
        <taxon>Bacillati</taxon>
        <taxon>Actinomycetota</taxon>
        <taxon>Actinomycetes</taxon>
        <taxon>Mycobacteriales</taxon>
        <taxon>Mycobacteriaceae</taxon>
        <taxon>Mycobacterium</taxon>
        <taxon>Mycobacterium ulcerans group</taxon>
    </lineage>
</organism>
<dbReference type="CDD" id="cd06558">
    <property type="entry name" value="crotonase-like"/>
    <property type="match status" value="1"/>
</dbReference>
<sequence length="280" mass="29646">MSVNGHVAYRSGMAAVELQTLQHNIACVTLNRPTRLNAIDGSLLDAMDDALNALSGGEFRAAILTGAGRGFCAGADLSGTGQPWTKATPTTPPFKATYDAQVRLADQLTRLYELPIPVIAAVNGVAVGGGLAFALHCDIRIAAEDARFGSVFIKAGFSSMDMGTSYLLPRIVGAGVARELMLTGRIIDAVEAYRIRLVHEVVVAGELLTAAQKLAGSIAENNAYGVWQNKIGLNAALDAPSLRHAKEIENRTQIISGFTNNPAEAARAHQEKRPPAWDSL</sequence>
<dbReference type="PANTHER" id="PTHR43802:SF1">
    <property type="entry name" value="IP11341P-RELATED"/>
    <property type="match status" value="1"/>
</dbReference>
<dbReference type="InterPro" id="IPR001753">
    <property type="entry name" value="Enoyl-CoA_hydra/iso"/>
</dbReference>
<dbReference type="GO" id="GO:0018812">
    <property type="term" value="F:3-hydroxyacyl-CoA dehydratase activity"/>
    <property type="evidence" value="ECO:0007669"/>
    <property type="project" value="RHEA"/>
</dbReference>
<dbReference type="InterPro" id="IPR029045">
    <property type="entry name" value="ClpP/crotonase-like_dom_sf"/>
</dbReference>
<evidence type="ECO:0000313" key="9">
    <source>
        <dbReference type="Proteomes" id="UP000257451"/>
    </source>
</evidence>
<dbReference type="EMBL" id="PEDF01000098">
    <property type="protein sequence ID" value="RFZ39967.1"/>
    <property type="molecule type" value="Genomic_DNA"/>
</dbReference>
<keyword evidence="3" id="KW-0276">Fatty acid metabolism</keyword>
<comment type="catalytic activity">
    <reaction evidence="5">
        <text>a (3S)-3-hydroxyacyl-CoA = a (2E)-enoyl-CoA + H2O</text>
        <dbReference type="Rhea" id="RHEA:16105"/>
        <dbReference type="ChEBI" id="CHEBI:15377"/>
        <dbReference type="ChEBI" id="CHEBI:57318"/>
        <dbReference type="ChEBI" id="CHEBI:58856"/>
        <dbReference type="EC" id="4.2.1.17"/>
    </reaction>
</comment>
<comment type="similarity">
    <text evidence="2 7">Belongs to the enoyl-CoA hydratase/isomerase family.</text>
</comment>
<evidence type="ECO:0000256" key="1">
    <source>
        <dbReference type="ARBA" id="ARBA00002994"/>
    </source>
</evidence>
<keyword evidence="4" id="KW-0443">Lipid metabolism</keyword>
<proteinExistence type="inferred from homology"/>
<dbReference type="PROSITE" id="PS00166">
    <property type="entry name" value="ENOYL_COA_HYDRATASE"/>
    <property type="match status" value="1"/>
</dbReference>
<protein>
    <submittedName>
        <fullName evidence="8">Putative enoyl-CoA hydratase echA8</fullName>
        <ecNumber evidence="8">4.2.1.17</ecNumber>
    </submittedName>
</protein>
<accession>A0A3E2MUL8</accession>
<dbReference type="Gene3D" id="1.10.12.10">
    <property type="entry name" value="Lyase 2-enoyl-coa Hydratase, Chain A, domain 2"/>
    <property type="match status" value="1"/>
</dbReference>
<dbReference type="AlphaFoldDB" id="A0A3E2MUL8"/>
<evidence type="ECO:0000256" key="6">
    <source>
        <dbReference type="ARBA" id="ARBA00023717"/>
    </source>
</evidence>
<keyword evidence="8" id="KW-0456">Lyase</keyword>
<dbReference type="SUPFAM" id="SSF52096">
    <property type="entry name" value="ClpP/crotonase"/>
    <property type="match status" value="1"/>
</dbReference>
<gene>
    <name evidence="8" type="primary">echA8_9</name>
    <name evidence="8" type="ORF">DAVIS_03180</name>
</gene>
<dbReference type="GO" id="GO:0006631">
    <property type="term" value="P:fatty acid metabolic process"/>
    <property type="evidence" value="ECO:0007669"/>
    <property type="project" value="UniProtKB-KW"/>
</dbReference>